<dbReference type="STRING" id="54.SAMN02745121_04417"/>
<dbReference type="InterPro" id="IPR036291">
    <property type="entry name" value="NAD(P)-bd_dom_sf"/>
</dbReference>
<feature type="domain" description="Thioester reductase (TE)" evidence="1">
    <location>
        <begin position="8"/>
        <end position="243"/>
    </location>
</feature>
<evidence type="ECO:0000259" key="1">
    <source>
        <dbReference type="Pfam" id="PF07993"/>
    </source>
</evidence>
<protein>
    <submittedName>
        <fullName evidence="2">Thioester reductase domain-containing protein</fullName>
    </submittedName>
</protein>
<dbReference type="InterPro" id="IPR026055">
    <property type="entry name" value="FAR"/>
</dbReference>
<dbReference type="AlphaFoldDB" id="A0A1I2AWN7"/>
<dbReference type="InterPro" id="IPR013120">
    <property type="entry name" value="FAR_NAD-bd"/>
</dbReference>
<dbReference type="Pfam" id="PF07993">
    <property type="entry name" value="NAD_binding_4"/>
    <property type="match status" value="1"/>
</dbReference>
<keyword evidence="3" id="KW-1185">Reference proteome</keyword>
<dbReference type="GO" id="GO:0080019">
    <property type="term" value="F:alcohol-forming very long-chain fatty acyl-CoA reductase activity"/>
    <property type="evidence" value="ECO:0007669"/>
    <property type="project" value="InterPro"/>
</dbReference>
<organism evidence="2 3">
    <name type="scientific">Nannocystis exedens</name>
    <dbReference type="NCBI Taxonomy" id="54"/>
    <lineage>
        <taxon>Bacteria</taxon>
        <taxon>Pseudomonadati</taxon>
        <taxon>Myxococcota</taxon>
        <taxon>Polyangia</taxon>
        <taxon>Nannocystales</taxon>
        <taxon>Nannocystaceae</taxon>
        <taxon>Nannocystis</taxon>
    </lineage>
</organism>
<dbReference type="PANTHER" id="PTHR11011:SF45">
    <property type="entry name" value="FATTY ACYL-COA REDUCTASE CG8306-RELATED"/>
    <property type="match status" value="1"/>
</dbReference>
<sequence>MSDPVLVVTGATGFLGRELVHHLLAAEPTTRLALLVRGRDEAQARARGAEVLRDRLSGEALAAAERRVEIVRADLERDNLGLDNATYAGLAGRATGVIHGAASVSFSLPLEQARAINVEGTRRVLDLANAAECPFDYIGTAYVAGDRSGTALETELDVGQRFHNTYEQTKLESEKLVRARAGEQRVTIYRPSIIVGDSRTGRTSSFKVLYWPLKIFSRGFRWAPGRPDAVMDVVPSDFVVQAICHLRKQTGPSGQAYHLCAGREHAATLEQLSTAASRFFGCKPAVFVKPDLFVRARPFIDRFTFGKLRRILTTGRVYTPYLSLQLWFDTSHTRAALAGTGIAAPGVEDFFLNQLRFARDTDFGKKLAHPEA</sequence>
<dbReference type="GO" id="GO:0035336">
    <property type="term" value="P:long-chain fatty-acyl-CoA metabolic process"/>
    <property type="evidence" value="ECO:0007669"/>
    <property type="project" value="TreeGrafter"/>
</dbReference>
<dbReference type="Proteomes" id="UP000199400">
    <property type="component" value="Unassembled WGS sequence"/>
</dbReference>
<evidence type="ECO:0000313" key="3">
    <source>
        <dbReference type="Proteomes" id="UP000199400"/>
    </source>
</evidence>
<reference evidence="3" key="1">
    <citation type="submission" date="2016-10" db="EMBL/GenBank/DDBJ databases">
        <authorList>
            <person name="Varghese N."/>
            <person name="Submissions S."/>
        </authorList>
    </citation>
    <scope>NUCLEOTIDE SEQUENCE [LARGE SCALE GENOMIC DNA]</scope>
    <source>
        <strain evidence="3">ATCC 25963</strain>
    </source>
</reference>
<dbReference type="PANTHER" id="PTHR11011">
    <property type="entry name" value="MALE STERILITY PROTEIN 2-RELATED"/>
    <property type="match status" value="1"/>
</dbReference>
<evidence type="ECO:0000313" key="2">
    <source>
        <dbReference type="EMBL" id="SFE48236.1"/>
    </source>
</evidence>
<dbReference type="OrthoDB" id="9810734at2"/>
<accession>A0A1I2AWN7</accession>
<dbReference type="SUPFAM" id="SSF51735">
    <property type="entry name" value="NAD(P)-binding Rossmann-fold domains"/>
    <property type="match status" value="1"/>
</dbReference>
<dbReference type="RefSeq" id="WP_096332070.1">
    <property type="nucleotide sequence ID" value="NZ_FOMX01000014.1"/>
</dbReference>
<proteinExistence type="predicted"/>
<dbReference type="CDD" id="cd05263">
    <property type="entry name" value="MupV_like_SDR_e"/>
    <property type="match status" value="1"/>
</dbReference>
<dbReference type="EMBL" id="FOMX01000014">
    <property type="protein sequence ID" value="SFE48236.1"/>
    <property type="molecule type" value="Genomic_DNA"/>
</dbReference>
<dbReference type="Gene3D" id="3.40.50.720">
    <property type="entry name" value="NAD(P)-binding Rossmann-like Domain"/>
    <property type="match status" value="1"/>
</dbReference>
<name>A0A1I2AWN7_9BACT</name>
<gene>
    <name evidence="2" type="ORF">SAMN02745121_04417</name>
</gene>